<dbReference type="InterPro" id="IPR018976">
    <property type="entry name" value="Imelysin-like"/>
</dbReference>
<comment type="caution">
    <text evidence="5">The sequence shown here is derived from an EMBL/GenBank/DDBJ whole genome shotgun (WGS) entry which is preliminary data.</text>
</comment>
<accession>A0ABW2B253</accession>
<keyword evidence="2 3" id="KW-0732">Signal</keyword>
<comment type="subcellular location">
    <subcellularLocation>
        <location evidence="1">Cell envelope</location>
    </subcellularLocation>
</comment>
<dbReference type="InterPro" id="IPR034984">
    <property type="entry name" value="Imelysin-like_IPPA"/>
</dbReference>
<evidence type="ECO:0000256" key="2">
    <source>
        <dbReference type="ARBA" id="ARBA00022729"/>
    </source>
</evidence>
<evidence type="ECO:0000259" key="4">
    <source>
        <dbReference type="Pfam" id="PF09375"/>
    </source>
</evidence>
<proteinExistence type="predicted"/>
<keyword evidence="6" id="KW-1185">Reference proteome</keyword>
<organism evidence="5 6">
    <name type="scientific">Sulfitobacter porphyrae</name>
    <dbReference type="NCBI Taxonomy" id="1246864"/>
    <lineage>
        <taxon>Bacteria</taxon>
        <taxon>Pseudomonadati</taxon>
        <taxon>Pseudomonadota</taxon>
        <taxon>Alphaproteobacteria</taxon>
        <taxon>Rhodobacterales</taxon>
        <taxon>Roseobacteraceae</taxon>
        <taxon>Sulfitobacter</taxon>
    </lineage>
</organism>
<dbReference type="CDD" id="cd14659">
    <property type="entry name" value="Imelysin-like_IPPA"/>
    <property type="match status" value="1"/>
</dbReference>
<feature type="signal peptide" evidence="3">
    <location>
        <begin position="1"/>
        <end position="19"/>
    </location>
</feature>
<dbReference type="Proteomes" id="UP001596353">
    <property type="component" value="Unassembled WGS sequence"/>
</dbReference>
<evidence type="ECO:0000313" key="5">
    <source>
        <dbReference type="EMBL" id="MFC6759089.1"/>
    </source>
</evidence>
<dbReference type="InterPro" id="IPR038352">
    <property type="entry name" value="Imelysin_sf"/>
</dbReference>
<feature type="chain" id="PRO_5046518224" evidence="3">
    <location>
        <begin position="20"/>
        <end position="338"/>
    </location>
</feature>
<gene>
    <name evidence="5" type="ORF">ACFQFQ_05590</name>
</gene>
<dbReference type="Pfam" id="PF09375">
    <property type="entry name" value="Peptidase_M75"/>
    <property type="match status" value="1"/>
</dbReference>
<evidence type="ECO:0000313" key="6">
    <source>
        <dbReference type="Proteomes" id="UP001596353"/>
    </source>
</evidence>
<dbReference type="EMBL" id="JBHSWG010000001">
    <property type="protein sequence ID" value="MFC6759089.1"/>
    <property type="molecule type" value="Genomic_DNA"/>
</dbReference>
<evidence type="ECO:0000256" key="3">
    <source>
        <dbReference type="SAM" id="SignalP"/>
    </source>
</evidence>
<reference evidence="6" key="1">
    <citation type="journal article" date="2019" name="Int. J. Syst. Evol. Microbiol.">
        <title>The Global Catalogue of Microorganisms (GCM) 10K type strain sequencing project: providing services to taxonomists for standard genome sequencing and annotation.</title>
        <authorList>
            <consortium name="The Broad Institute Genomics Platform"/>
            <consortium name="The Broad Institute Genome Sequencing Center for Infectious Disease"/>
            <person name="Wu L."/>
            <person name="Ma J."/>
        </authorList>
    </citation>
    <scope>NUCLEOTIDE SEQUENCE [LARGE SCALE GENOMIC DNA]</scope>
    <source>
        <strain evidence="6">CCUG 66188</strain>
    </source>
</reference>
<feature type="domain" description="Imelysin-like" evidence="4">
    <location>
        <begin position="34"/>
        <end position="315"/>
    </location>
</feature>
<name>A0ABW2B253_9RHOB</name>
<protein>
    <submittedName>
        <fullName evidence="5">Imelysin family protein</fullName>
    </submittedName>
</protein>
<dbReference type="Gene3D" id="1.20.1420.20">
    <property type="entry name" value="M75 peptidase, HXXE motif"/>
    <property type="match status" value="1"/>
</dbReference>
<evidence type="ECO:0000256" key="1">
    <source>
        <dbReference type="ARBA" id="ARBA00004196"/>
    </source>
</evidence>
<sequence length="338" mass="36286">MTRFFLSLIVALMPFAAAAQDATAKITDVVTHHILPRFDALSENAGRLAEVAGNDCAPTSPEMRDAYGVAFDSWVSASHLRFGPTEVGDRAFALAFWPDSRGATPRALTGLMAERDAIIDSAEGFAQVSIAARGFYGLEYLLYDPELTDAADPAYLCGLIRAVTADIAATAGTIRAEWHESYAPGMLNPGPNGTYRSEDEVLQQLFTALTTGLEFTAETRLGRPLGTFDRPRPRRAEAWRSDRSARHVALSLTALRDLAERLAAGHPQVAAGLDHAFAKAVDHLEALDDPVFAGVAQPQRRLKVEVLQQDVEAIRALARSALGPTLGVAAGFNSLDGD</sequence>